<dbReference type="PANTHER" id="PTHR33722:SF3">
    <property type="entry name" value="CATION CHANNEL SPERM-ASSOCIATED AUXILIARY SUBUNIT EPSILON"/>
    <property type="match status" value="1"/>
</dbReference>
<dbReference type="GeneTree" id="ENSGT00940000162691"/>
<evidence type="ECO:0000256" key="8">
    <source>
        <dbReference type="ARBA" id="ARBA00023136"/>
    </source>
</evidence>
<comment type="similarity">
    <text evidence="1">Belongs to the CATSPERD family.</text>
</comment>
<evidence type="ECO:0000256" key="10">
    <source>
        <dbReference type="ARBA" id="ARBA00023180"/>
    </source>
</evidence>
<reference evidence="19" key="2">
    <citation type="submission" date="2025-09" db="UniProtKB">
        <authorList>
            <consortium name="Ensembl"/>
        </authorList>
    </citation>
    <scope>IDENTIFICATION</scope>
</reference>
<dbReference type="InterPro" id="IPR053818">
    <property type="entry name" value="CATSPERE_NTD1"/>
</dbReference>
<evidence type="ECO:0000313" key="19">
    <source>
        <dbReference type="Ensembl" id="ENSCPBP00000012453.1"/>
    </source>
</evidence>
<evidence type="ECO:0000256" key="2">
    <source>
        <dbReference type="ARBA" id="ARBA00022475"/>
    </source>
</evidence>
<dbReference type="InterPro" id="IPR028751">
    <property type="entry name" value="CATSPERD/E"/>
</dbReference>
<feature type="domain" description="CATSPERE first N-terminal" evidence="14">
    <location>
        <begin position="28"/>
        <end position="115"/>
    </location>
</feature>
<sequence>MGGGLLGPLLGGPMARAPELLWGARGLALLWWLCGCCGIWRYKTNVENYALLTTRTTIYLEYEGPSFVEWDISTLCTVTNKSSPTATLNCPVPGIHKIRPIVGNETLENVDRYFSISKHLNCFLWYVLKSSSEQSSVPSSKNDSQELILWIYDPENAEPSELNHSATSPPPNSKTLSKQFWNLGQEPVVQTYFRNTKYFATAFPELGFWKINVPAMLDDIITNIHGKAIAFQDCFVLDSPFIISRPEEPFPNNVSDNSLCSPAGSEPYIEWSACFPTTALLLSEFGTFHTNDGFITYKEIKAPSHILDFDLSHNVTDIVLTDDGILFLIMGTVYKRESNRFFKLGPEYNLPETGITGIQSRLWCSSEYPVQSGRKLSTVAIWTPSEQYLGYDGNVFIKITDTTKLKRVLDLPMAASLSIGTVCYDSRPSEVSLLMACVGCSSSRVFYLSAYNEDRDLWVLRDFSLNAPPQGFMQMEFVYSASPSMLMWNKEKIYYSYKNNTINGFVIVSGLNQTLSEVSRGSTIHQLVIDYFGNTVIKMKNNMMIFFKVEMKDAVELPEWEKKSINIVLYLNPSGNLYMLFINGSSIHREDYPLKTEMFSYIHGFQDICPYVVFKHSMDLNVYYLDMGDEVTFWAQIVYMENLGLSTDVEIYRPELLMQTTYVDYEIARGICTKNQTIKFYHKMDYSLEPNYTEALPSDITCIKHNFTTYKIPGEYLWDPTTEDLVVNYDWDKYGCLMDLHYAIPFNPDIALYDGSTFVKTVEANFILWEVHGRSDYSYNSSMKQVGCLREAQTWISMLEEHENSTLDEIWGPQNYRSCFESELGPLGDLNQLYQILNHSGYNSVIWPTEYSGIYVFRVKIVDPNFSFCDLNTIFAVRTYGIVESPNIGKVAGFSILILSIFGGILVISYFRYVKIYRALIYVDPLPSHDQQDQTRKTAHELKKDQ</sequence>
<dbReference type="Pfam" id="PF22849">
    <property type="entry name" value="CATSPERE_Ig-like"/>
    <property type="match status" value="1"/>
</dbReference>
<evidence type="ECO:0000256" key="3">
    <source>
        <dbReference type="ARBA" id="ARBA00022692"/>
    </source>
</evidence>
<evidence type="ECO:0000259" key="16">
    <source>
        <dbReference type="Pfam" id="PF22844"/>
    </source>
</evidence>
<dbReference type="GO" id="GO:0036128">
    <property type="term" value="C:CatSper complex"/>
    <property type="evidence" value="ECO:0007669"/>
    <property type="project" value="InterPro"/>
</dbReference>
<feature type="domain" description="CATSPERE beta-propeller" evidence="16">
    <location>
        <begin position="259"/>
        <end position="600"/>
    </location>
</feature>
<evidence type="ECO:0000256" key="9">
    <source>
        <dbReference type="ARBA" id="ARBA00023157"/>
    </source>
</evidence>
<protein>
    <submittedName>
        <fullName evidence="19">Catsper channel auxiliary subunit epsilon</fullName>
    </submittedName>
</protein>
<dbReference type="Pfam" id="PF22850">
    <property type="entry name" value="CATSPERD-E_C"/>
    <property type="match status" value="1"/>
</dbReference>
<evidence type="ECO:0000259" key="18">
    <source>
        <dbReference type="Pfam" id="PF22850"/>
    </source>
</evidence>
<keyword evidence="10" id="KW-0325">Glycoprotein</keyword>
<comment type="subcellular location">
    <subcellularLocation>
        <location evidence="12">Cell projection</location>
        <location evidence="12">Cilium</location>
        <location evidence="12">Flagellum membrane</location>
        <topology evidence="12">Single-pass type I membrane protein</topology>
    </subcellularLocation>
</comment>
<dbReference type="Pfam" id="PF22844">
    <property type="entry name" value="Beta-prop_CATSPERE"/>
    <property type="match status" value="1"/>
</dbReference>
<organism evidence="19 20">
    <name type="scientific">Chrysemys picta bellii</name>
    <name type="common">Western painted turtle</name>
    <name type="synonym">Emys bellii</name>
    <dbReference type="NCBI Taxonomy" id="8478"/>
    <lineage>
        <taxon>Eukaryota</taxon>
        <taxon>Metazoa</taxon>
        <taxon>Chordata</taxon>
        <taxon>Craniata</taxon>
        <taxon>Vertebrata</taxon>
        <taxon>Euteleostomi</taxon>
        <taxon>Archelosauria</taxon>
        <taxon>Testudinata</taxon>
        <taxon>Testudines</taxon>
        <taxon>Cryptodira</taxon>
        <taxon>Durocryptodira</taxon>
        <taxon>Testudinoidea</taxon>
        <taxon>Emydidae</taxon>
        <taxon>Chrysemys</taxon>
    </lineage>
</organism>
<evidence type="ECO:0000256" key="6">
    <source>
        <dbReference type="ARBA" id="ARBA00022989"/>
    </source>
</evidence>
<dbReference type="AlphaFoldDB" id="A0A8C3FQX8"/>
<keyword evidence="20" id="KW-1185">Reference proteome</keyword>
<evidence type="ECO:0000256" key="11">
    <source>
        <dbReference type="ARBA" id="ARBA00023273"/>
    </source>
</evidence>
<evidence type="ECO:0000256" key="7">
    <source>
        <dbReference type="ARBA" id="ARBA00023069"/>
    </source>
</evidence>
<keyword evidence="3 13" id="KW-0812">Transmembrane</keyword>
<evidence type="ECO:0000259" key="14">
    <source>
        <dbReference type="Pfam" id="PF22841"/>
    </source>
</evidence>
<evidence type="ECO:0000313" key="20">
    <source>
        <dbReference type="Proteomes" id="UP000694380"/>
    </source>
</evidence>
<evidence type="ECO:0000256" key="12">
    <source>
        <dbReference type="ARBA" id="ARBA00037793"/>
    </source>
</evidence>
<keyword evidence="4" id="KW-0732">Signal</keyword>
<keyword evidence="7" id="KW-0969">Cilium</keyword>
<dbReference type="Pfam" id="PF22843">
    <property type="entry name" value="CATSPERE_NTD2"/>
    <property type="match status" value="1"/>
</dbReference>
<dbReference type="GO" id="GO:0030317">
    <property type="term" value="P:flagellated sperm motility"/>
    <property type="evidence" value="ECO:0007669"/>
    <property type="project" value="TreeGrafter"/>
</dbReference>
<evidence type="ECO:0000256" key="1">
    <source>
        <dbReference type="ARBA" id="ARBA00010246"/>
    </source>
</evidence>
<name>A0A8C3FQX8_CHRPI</name>
<evidence type="ECO:0000259" key="17">
    <source>
        <dbReference type="Pfam" id="PF22849"/>
    </source>
</evidence>
<accession>A0A8C3FQX8</accession>
<dbReference type="InterPro" id="IPR053815">
    <property type="entry name" value="CATSPERE_Ig-like"/>
</dbReference>
<evidence type="ECO:0000256" key="13">
    <source>
        <dbReference type="SAM" id="Phobius"/>
    </source>
</evidence>
<keyword evidence="6 13" id="KW-1133">Transmembrane helix</keyword>
<keyword evidence="2" id="KW-1003">Cell membrane</keyword>
<feature type="domain" description="CATSPERE Ig-like" evidence="17">
    <location>
        <begin position="614"/>
        <end position="693"/>
    </location>
</feature>
<dbReference type="InterPro" id="IPR053816">
    <property type="entry name" value="CATSPERE_beta-prop"/>
</dbReference>
<gene>
    <name evidence="19" type="primary">CATSPERE</name>
</gene>
<keyword evidence="9" id="KW-1015">Disulfide bond</keyword>
<dbReference type="Ensembl" id="ENSCPBT00000014828.1">
    <property type="protein sequence ID" value="ENSCPBP00000012453.1"/>
    <property type="gene ID" value="ENSCPBG00000009395.1"/>
</dbReference>
<keyword evidence="5" id="KW-0282">Flagellum</keyword>
<proteinExistence type="inferred from homology"/>
<dbReference type="PANTHER" id="PTHR33722">
    <property type="entry name" value="CATION CHANNEL SPERM-ASSOCIATED PROTEIN SUBUNIT DELTA-RELATED"/>
    <property type="match status" value="1"/>
</dbReference>
<feature type="transmembrane region" description="Helical" evidence="13">
    <location>
        <begin position="891"/>
        <end position="911"/>
    </location>
</feature>
<feature type="domain" description="CATSPERE second N-terminal" evidence="15">
    <location>
        <begin position="122"/>
        <end position="214"/>
    </location>
</feature>
<dbReference type="InterPro" id="IPR053814">
    <property type="entry name" value="CATSPERD/E_C"/>
</dbReference>
<dbReference type="Proteomes" id="UP000694380">
    <property type="component" value="Unplaced"/>
</dbReference>
<evidence type="ECO:0000256" key="5">
    <source>
        <dbReference type="ARBA" id="ARBA00022846"/>
    </source>
</evidence>
<keyword evidence="8 13" id="KW-0472">Membrane</keyword>
<dbReference type="InterPro" id="IPR053817">
    <property type="entry name" value="CATSPERE_NTD2"/>
</dbReference>
<dbReference type="GO" id="GO:0097228">
    <property type="term" value="C:sperm principal piece"/>
    <property type="evidence" value="ECO:0007669"/>
    <property type="project" value="Ensembl"/>
</dbReference>
<dbReference type="GO" id="GO:0048240">
    <property type="term" value="P:sperm capacitation"/>
    <property type="evidence" value="ECO:0007669"/>
    <property type="project" value="TreeGrafter"/>
</dbReference>
<dbReference type="Pfam" id="PF22841">
    <property type="entry name" value="CATSPERE_NTD1"/>
    <property type="match status" value="1"/>
</dbReference>
<evidence type="ECO:0000256" key="4">
    <source>
        <dbReference type="ARBA" id="ARBA00022729"/>
    </source>
</evidence>
<evidence type="ECO:0000259" key="15">
    <source>
        <dbReference type="Pfam" id="PF22843"/>
    </source>
</evidence>
<feature type="domain" description="CATSPERD/E C-terminal" evidence="18">
    <location>
        <begin position="720"/>
        <end position="908"/>
    </location>
</feature>
<keyword evidence="11" id="KW-0966">Cell projection</keyword>
<reference evidence="19" key="1">
    <citation type="submission" date="2025-08" db="UniProtKB">
        <authorList>
            <consortium name="Ensembl"/>
        </authorList>
    </citation>
    <scope>IDENTIFICATION</scope>
</reference>